<evidence type="ECO:0000256" key="1">
    <source>
        <dbReference type="SAM" id="MobiDB-lite"/>
    </source>
</evidence>
<proteinExistence type="predicted"/>
<dbReference type="Proteomes" id="UP000265926">
    <property type="component" value="Unassembled WGS sequence"/>
</dbReference>
<evidence type="ECO:0000313" key="3">
    <source>
        <dbReference type="EMBL" id="RIJ49185.1"/>
    </source>
</evidence>
<comment type="caution">
    <text evidence="3">The sequence shown here is derived from an EMBL/GenBank/DDBJ whole genome shotgun (WGS) entry which is preliminary data.</text>
</comment>
<evidence type="ECO:0000313" key="4">
    <source>
        <dbReference type="Proteomes" id="UP000265926"/>
    </source>
</evidence>
<gene>
    <name evidence="3" type="ORF">D1614_06390</name>
</gene>
<sequence length="238" mass="26975">MKEMILGLLAIITCAYVSAQQTIKPYKFKTAIVEYTYSGNTTGSQTLYIDEHGWDQCEVTNTVMKSFGQKNVTDEVKLTLGLEIYQWTPGQSTGTQMHNSILEELMKDPDFDIKDFSKQLMKQLGFEKKGNEAVDGRDCEVWKGMGSTIWIWKDIAVKTEVKVLGQKTVWTATSIQFDVPVPSAKFDVPGDVQFQKFDSNNPMDLMQRGAQTEDDDSSGEQEPEIKNLKDLKNIFKKK</sequence>
<organism evidence="3 4">
    <name type="scientific">Maribellus luteus</name>
    <dbReference type="NCBI Taxonomy" id="2305463"/>
    <lineage>
        <taxon>Bacteria</taxon>
        <taxon>Pseudomonadati</taxon>
        <taxon>Bacteroidota</taxon>
        <taxon>Bacteroidia</taxon>
        <taxon>Marinilabiliales</taxon>
        <taxon>Prolixibacteraceae</taxon>
        <taxon>Maribellus</taxon>
    </lineage>
</organism>
<dbReference type="OrthoDB" id="5372426at2"/>
<evidence type="ECO:0008006" key="5">
    <source>
        <dbReference type="Google" id="ProtNLM"/>
    </source>
</evidence>
<feature type="region of interest" description="Disordered" evidence="1">
    <location>
        <begin position="197"/>
        <end position="225"/>
    </location>
</feature>
<feature type="chain" id="PRO_5017453776" description="DUF4412 domain-containing protein" evidence="2">
    <location>
        <begin position="20"/>
        <end position="238"/>
    </location>
</feature>
<protein>
    <recommendedName>
        <fullName evidence="5">DUF4412 domain-containing protein</fullName>
    </recommendedName>
</protein>
<name>A0A399T2X2_9BACT</name>
<dbReference type="EMBL" id="QWGR01000003">
    <property type="protein sequence ID" value="RIJ49185.1"/>
    <property type="molecule type" value="Genomic_DNA"/>
</dbReference>
<evidence type="ECO:0000256" key="2">
    <source>
        <dbReference type="SAM" id="SignalP"/>
    </source>
</evidence>
<feature type="signal peptide" evidence="2">
    <location>
        <begin position="1"/>
        <end position="19"/>
    </location>
</feature>
<keyword evidence="2" id="KW-0732">Signal</keyword>
<keyword evidence="4" id="KW-1185">Reference proteome</keyword>
<dbReference type="AlphaFoldDB" id="A0A399T2X2"/>
<reference evidence="3 4" key="1">
    <citation type="submission" date="2018-08" db="EMBL/GenBank/DDBJ databases">
        <title>Pallidiluteibacterium maritimus gen. nov., sp. nov., isolated from coastal sediment.</title>
        <authorList>
            <person name="Zhou L.Y."/>
        </authorList>
    </citation>
    <scope>NUCLEOTIDE SEQUENCE [LARGE SCALE GENOMIC DNA]</scope>
    <source>
        <strain evidence="3 4">XSD2</strain>
    </source>
</reference>
<accession>A0A399T2X2</accession>
<dbReference type="RefSeq" id="WP_119437071.1">
    <property type="nucleotide sequence ID" value="NZ_QWGR01000003.1"/>
</dbReference>
<feature type="compositionally biased region" description="Acidic residues" evidence="1">
    <location>
        <begin position="212"/>
        <end position="222"/>
    </location>
</feature>